<dbReference type="SUPFAM" id="SSF51412">
    <property type="entry name" value="Inosine monophosphate dehydrogenase (IMPDH)"/>
    <property type="match status" value="1"/>
</dbReference>
<gene>
    <name evidence="10" type="ORF">NFI95_11010</name>
</gene>
<comment type="cofactor">
    <cofactor evidence="1">
        <name>FMN</name>
        <dbReference type="ChEBI" id="CHEBI:58210"/>
    </cofactor>
</comment>
<reference evidence="10 11" key="1">
    <citation type="submission" date="2022-06" db="EMBL/GenBank/DDBJ databases">
        <title>Endosaccharibacter gen. nov., sp. nov., endophytic bacteria isolated from sugarcane.</title>
        <authorList>
            <person name="Pitiwittayakul N."/>
            <person name="Yukphan P."/>
            <person name="Charoenyingcharoen P."/>
            <person name="Tanasupawat S."/>
        </authorList>
    </citation>
    <scope>NUCLEOTIDE SEQUENCE [LARGE SCALE GENOMIC DNA]</scope>
    <source>
        <strain evidence="10 11">KSS8</strain>
    </source>
</reference>
<evidence type="ECO:0000256" key="2">
    <source>
        <dbReference type="ARBA" id="ARBA00009881"/>
    </source>
</evidence>
<keyword evidence="5" id="KW-0288">FMN</keyword>
<name>A0ABT1W7X1_9PROT</name>
<dbReference type="Gene3D" id="3.20.20.70">
    <property type="entry name" value="Aldolase class I"/>
    <property type="match status" value="1"/>
</dbReference>
<dbReference type="PANTHER" id="PTHR42747:SF3">
    <property type="entry name" value="NITRONATE MONOOXYGENASE-RELATED"/>
    <property type="match status" value="1"/>
</dbReference>
<dbReference type="PANTHER" id="PTHR42747">
    <property type="entry name" value="NITRONATE MONOOXYGENASE-RELATED"/>
    <property type="match status" value="1"/>
</dbReference>
<dbReference type="RefSeq" id="WP_422864456.1">
    <property type="nucleotide sequence ID" value="NZ_JAMSKV010000009.1"/>
</dbReference>
<keyword evidence="11" id="KW-1185">Reference proteome</keyword>
<sequence length="349" mass="36550">MAAAHRLPAALFGDGIVQAPMAGLSDAALVSACCQAGVVGSLGAGGLQPDAMRREIVAIRDATDRPFNINLFVIDERQGASVPELEQAALAAYCRDHDLPFALPERFAPRFRDQLDAVLEAAPPIASFAFGIPDRADLAVLRARGAFVIGTATSRAELEAWQESGADAVCVQGVEAGGHRGGFLLPDERLGLDALLSELAPIATVPLIAAGAIMNGADMVAKRRLGAQAVQMGTAFLCCDEAPTPAAYRRALLSGRDGTQTVLTQAFSGRWARGLRNDFIRQFETAPVSPYPIRNALTQPLRKAATARGDTQNMSLWAGTGVGAIRAMPVAELVAALRAEIATAQPAST</sequence>
<evidence type="ECO:0000256" key="6">
    <source>
        <dbReference type="ARBA" id="ARBA00023002"/>
    </source>
</evidence>
<evidence type="ECO:0000256" key="4">
    <source>
        <dbReference type="ARBA" id="ARBA00022630"/>
    </source>
</evidence>
<evidence type="ECO:0000313" key="11">
    <source>
        <dbReference type="Proteomes" id="UP001524587"/>
    </source>
</evidence>
<keyword evidence="7 10" id="KW-0503">Monooxygenase</keyword>
<dbReference type="GO" id="GO:0004497">
    <property type="term" value="F:monooxygenase activity"/>
    <property type="evidence" value="ECO:0007669"/>
    <property type="project" value="UniProtKB-KW"/>
</dbReference>
<keyword evidence="6" id="KW-0560">Oxidoreductase</keyword>
<evidence type="ECO:0000313" key="10">
    <source>
        <dbReference type="EMBL" id="MCQ8278976.1"/>
    </source>
</evidence>
<dbReference type="EMBL" id="JAMSKV010000009">
    <property type="protein sequence ID" value="MCQ8278976.1"/>
    <property type="molecule type" value="Genomic_DNA"/>
</dbReference>
<evidence type="ECO:0000256" key="1">
    <source>
        <dbReference type="ARBA" id="ARBA00001917"/>
    </source>
</evidence>
<protein>
    <recommendedName>
        <fullName evidence="8">Propionate 3-nitronate monooxygenase</fullName>
    </recommendedName>
</protein>
<dbReference type="InterPro" id="IPR004136">
    <property type="entry name" value="NMO"/>
</dbReference>
<evidence type="ECO:0000256" key="3">
    <source>
        <dbReference type="ARBA" id="ARBA00022575"/>
    </source>
</evidence>
<keyword evidence="3" id="KW-0216">Detoxification</keyword>
<comment type="similarity">
    <text evidence="2">Belongs to the nitronate monooxygenase family. NMO class I subfamily.</text>
</comment>
<dbReference type="InterPro" id="IPR013785">
    <property type="entry name" value="Aldolase_TIM"/>
</dbReference>
<evidence type="ECO:0000256" key="7">
    <source>
        <dbReference type="ARBA" id="ARBA00023033"/>
    </source>
</evidence>
<evidence type="ECO:0000256" key="8">
    <source>
        <dbReference type="ARBA" id="ARBA00031155"/>
    </source>
</evidence>
<evidence type="ECO:0000256" key="5">
    <source>
        <dbReference type="ARBA" id="ARBA00022643"/>
    </source>
</evidence>
<keyword evidence="4" id="KW-0285">Flavoprotein</keyword>
<evidence type="ECO:0000256" key="9">
    <source>
        <dbReference type="ARBA" id="ARBA00049401"/>
    </source>
</evidence>
<organism evidence="10 11">
    <name type="scientific">Endosaccharibacter trunci</name>
    <dbReference type="NCBI Taxonomy" id="2812733"/>
    <lineage>
        <taxon>Bacteria</taxon>
        <taxon>Pseudomonadati</taxon>
        <taxon>Pseudomonadota</taxon>
        <taxon>Alphaproteobacteria</taxon>
        <taxon>Acetobacterales</taxon>
        <taxon>Acetobacteraceae</taxon>
        <taxon>Endosaccharibacter</taxon>
    </lineage>
</organism>
<dbReference type="Pfam" id="PF03060">
    <property type="entry name" value="NMO"/>
    <property type="match status" value="1"/>
</dbReference>
<comment type="caution">
    <text evidence="10">The sequence shown here is derived from an EMBL/GenBank/DDBJ whole genome shotgun (WGS) entry which is preliminary data.</text>
</comment>
<proteinExistence type="inferred from homology"/>
<accession>A0ABT1W7X1</accession>
<comment type="catalytic activity">
    <reaction evidence="9">
        <text>3 propionate 3-nitronate + 3 O2 + H2O = 3 3-oxopropanoate + 2 nitrate + nitrite + H2O2 + 3 H(+)</text>
        <dbReference type="Rhea" id="RHEA:57332"/>
        <dbReference type="ChEBI" id="CHEBI:15377"/>
        <dbReference type="ChEBI" id="CHEBI:15378"/>
        <dbReference type="ChEBI" id="CHEBI:15379"/>
        <dbReference type="ChEBI" id="CHEBI:16240"/>
        <dbReference type="ChEBI" id="CHEBI:16301"/>
        <dbReference type="ChEBI" id="CHEBI:17632"/>
        <dbReference type="ChEBI" id="CHEBI:33190"/>
        <dbReference type="ChEBI" id="CHEBI:136067"/>
    </reaction>
</comment>
<dbReference type="Proteomes" id="UP001524587">
    <property type="component" value="Unassembled WGS sequence"/>
</dbReference>
<dbReference type="CDD" id="cd04730">
    <property type="entry name" value="NPD_like"/>
    <property type="match status" value="1"/>
</dbReference>